<dbReference type="RefSeq" id="XP_046586384.1">
    <property type="nucleotide sequence ID" value="XM_046730428.1"/>
</dbReference>
<dbReference type="Proteomes" id="UP000829291">
    <property type="component" value="Chromosome 2"/>
</dbReference>
<evidence type="ECO:0000313" key="3">
    <source>
        <dbReference type="RefSeq" id="XP_046586384.1"/>
    </source>
</evidence>
<sequence>MNSARDKLDSINAKNRASRSTGGSDTLVTGCLPGNRKRPEETRETSISERRYFVCNTEVRTRYSGKVFNQRSFSGSSTIEAIVRRRSPGVRGSSPVITEVPTRVFRTLRRRRGQGAERRGEDVGAGRQLCLYVP</sequence>
<protein>
    <submittedName>
        <fullName evidence="3">Uncharacterized protein LOC124292733</fullName>
    </submittedName>
</protein>
<gene>
    <name evidence="3" type="primary">LOC124292733</name>
</gene>
<proteinExistence type="predicted"/>
<evidence type="ECO:0000313" key="2">
    <source>
        <dbReference type="Proteomes" id="UP000829291"/>
    </source>
</evidence>
<feature type="compositionally biased region" description="Basic and acidic residues" evidence="1">
    <location>
        <begin position="37"/>
        <end position="46"/>
    </location>
</feature>
<dbReference type="GeneID" id="124292733"/>
<keyword evidence="2" id="KW-1185">Reference proteome</keyword>
<name>A0ABM3FEE1_NEOLC</name>
<feature type="compositionally biased region" description="Polar residues" evidence="1">
    <location>
        <begin position="12"/>
        <end position="27"/>
    </location>
</feature>
<organism evidence="2 3">
    <name type="scientific">Neodiprion lecontei</name>
    <name type="common">Redheaded pine sawfly</name>
    <dbReference type="NCBI Taxonomy" id="441921"/>
    <lineage>
        <taxon>Eukaryota</taxon>
        <taxon>Metazoa</taxon>
        <taxon>Ecdysozoa</taxon>
        <taxon>Arthropoda</taxon>
        <taxon>Hexapoda</taxon>
        <taxon>Insecta</taxon>
        <taxon>Pterygota</taxon>
        <taxon>Neoptera</taxon>
        <taxon>Endopterygota</taxon>
        <taxon>Hymenoptera</taxon>
        <taxon>Tenthredinoidea</taxon>
        <taxon>Diprionidae</taxon>
        <taxon>Diprioninae</taxon>
        <taxon>Neodiprion</taxon>
    </lineage>
</organism>
<feature type="region of interest" description="Disordered" evidence="1">
    <location>
        <begin position="1"/>
        <end position="46"/>
    </location>
</feature>
<evidence type="ECO:0000256" key="1">
    <source>
        <dbReference type="SAM" id="MobiDB-lite"/>
    </source>
</evidence>
<accession>A0ABM3FEE1</accession>
<reference evidence="3" key="1">
    <citation type="submission" date="2025-08" db="UniProtKB">
        <authorList>
            <consortium name="RefSeq"/>
        </authorList>
    </citation>
    <scope>IDENTIFICATION</scope>
    <source>
        <tissue evidence="3">Thorax and Abdomen</tissue>
    </source>
</reference>